<sequence>MIRPANAEDARQICGIYNYYVENTRVTFEEQPVSLEDMEQRIAETSRSLPWLVYQEGQQVAGYAYASPWKGRCAYRYSVESTVYLHREAVGRGIGSRLYRDLIHRIWAAGFHTIIGGIALPNVPSQRLHEGLGFTPVGVFTEVGFKHNSWIDVGYWQLTRPE</sequence>
<evidence type="ECO:0000313" key="5">
    <source>
        <dbReference type="Proteomes" id="UP000029692"/>
    </source>
</evidence>
<name>A0A098QSM9_9SPIO</name>
<dbReference type="InterPro" id="IPR016181">
    <property type="entry name" value="Acyl_CoA_acyltransferase"/>
</dbReference>
<dbReference type="NCBIfam" id="NF040504">
    <property type="entry name" value="resist_ArsN1b"/>
    <property type="match status" value="1"/>
</dbReference>
<dbReference type="Pfam" id="PF13420">
    <property type="entry name" value="Acetyltransf_4"/>
    <property type="match status" value="1"/>
</dbReference>
<evidence type="ECO:0000259" key="3">
    <source>
        <dbReference type="PROSITE" id="PS51186"/>
    </source>
</evidence>
<keyword evidence="2" id="KW-0012">Acyltransferase</keyword>
<dbReference type="OrthoDB" id="9798006at2"/>
<dbReference type="STRING" id="1480694.DC28_15335"/>
<dbReference type="EMBL" id="JNUP01000072">
    <property type="protein sequence ID" value="KGE70845.1"/>
    <property type="molecule type" value="Genomic_DNA"/>
</dbReference>
<dbReference type="PANTHER" id="PTHR43072">
    <property type="entry name" value="N-ACETYLTRANSFERASE"/>
    <property type="match status" value="1"/>
</dbReference>
<gene>
    <name evidence="4" type="ORF">DC28_15335</name>
</gene>
<dbReference type="RefSeq" id="WP_037550418.1">
    <property type="nucleotide sequence ID" value="NZ_JNUP01000072.1"/>
</dbReference>
<evidence type="ECO:0000313" key="4">
    <source>
        <dbReference type="EMBL" id="KGE70845.1"/>
    </source>
</evidence>
<dbReference type="Gene3D" id="3.40.630.30">
    <property type="match status" value="1"/>
</dbReference>
<comment type="caution">
    <text evidence="4">The sequence shown here is derived from an EMBL/GenBank/DDBJ whole genome shotgun (WGS) entry which is preliminary data.</text>
</comment>
<protein>
    <submittedName>
        <fullName evidence="4">Phosphinothricin acetyltransferase</fullName>
    </submittedName>
</protein>
<dbReference type="AlphaFoldDB" id="A0A098QSM9"/>
<dbReference type="eggNOG" id="COG1247">
    <property type="taxonomic scope" value="Bacteria"/>
</dbReference>
<dbReference type="PANTHER" id="PTHR43072:SF23">
    <property type="entry name" value="UPF0039 PROTEIN C11D3.02C"/>
    <property type="match status" value="1"/>
</dbReference>
<dbReference type="InterPro" id="IPR000182">
    <property type="entry name" value="GNAT_dom"/>
</dbReference>
<keyword evidence="5" id="KW-1185">Reference proteome</keyword>
<reference evidence="4 5" key="1">
    <citation type="submission" date="2014-05" db="EMBL/GenBank/DDBJ databases">
        <title>De novo Genome Sequence of Spirocheata sp.</title>
        <authorList>
            <person name="Shivani Y."/>
            <person name="Subhash Y."/>
            <person name="Tushar L."/>
            <person name="Sasikala C."/>
            <person name="Ramana C.V."/>
        </authorList>
    </citation>
    <scope>NUCLEOTIDE SEQUENCE [LARGE SCALE GENOMIC DNA]</scope>
    <source>
        <strain evidence="4 5">JC230</strain>
    </source>
</reference>
<organism evidence="4 5">
    <name type="scientific">Spirochaeta lutea</name>
    <dbReference type="NCBI Taxonomy" id="1480694"/>
    <lineage>
        <taxon>Bacteria</taxon>
        <taxon>Pseudomonadati</taxon>
        <taxon>Spirochaetota</taxon>
        <taxon>Spirochaetia</taxon>
        <taxon>Spirochaetales</taxon>
        <taxon>Spirochaetaceae</taxon>
        <taxon>Spirochaeta</taxon>
    </lineage>
</organism>
<keyword evidence="1 4" id="KW-0808">Transferase</keyword>
<dbReference type="Proteomes" id="UP000029692">
    <property type="component" value="Unassembled WGS sequence"/>
</dbReference>
<evidence type="ECO:0000256" key="2">
    <source>
        <dbReference type="ARBA" id="ARBA00023315"/>
    </source>
</evidence>
<evidence type="ECO:0000256" key="1">
    <source>
        <dbReference type="ARBA" id="ARBA00022679"/>
    </source>
</evidence>
<dbReference type="PROSITE" id="PS51186">
    <property type="entry name" value="GNAT"/>
    <property type="match status" value="1"/>
</dbReference>
<proteinExistence type="predicted"/>
<dbReference type="CDD" id="cd04301">
    <property type="entry name" value="NAT_SF"/>
    <property type="match status" value="1"/>
</dbReference>
<accession>A0A098QSM9</accession>
<dbReference type="SUPFAM" id="SSF55729">
    <property type="entry name" value="Acyl-CoA N-acyltransferases (Nat)"/>
    <property type="match status" value="1"/>
</dbReference>
<feature type="domain" description="N-acetyltransferase" evidence="3">
    <location>
        <begin position="1"/>
        <end position="161"/>
    </location>
</feature>
<dbReference type="GO" id="GO:0016747">
    <property type="term" value="F:acyltransferase activity, transferring groups other than amino-acyl groups"/>
    <property type="evidence" value="ECO:0007669"/>
    <property type="project" value="InterPro"/>
</dbReference>